<keyword evidence="1" id="KW-0378">Hydrolase</keyword>
<evidence type="ECO:0008006" key="5">
    <source>
        <dbReference type="Google" id="ProtNLM"/>
    </source>
</evidence>
<dbReference type="InterPro" id="IPR042001">
    <property type="entry name" value="Sortase_F"/>
</dbReference>
<dbReference type="Gene3D" id="2.40.260.10">
    <property type="entry name" value="Sortase"/>
    <property type="match status" value="1"/>
</dbReference>
<dbReference type="CDD" id="cd05829">
    <property type="entry name" value="Sortase_F"/>
    <property type="match status" value="1"/>
</dbReference>
<keyword evidence="4" id="KW-1185">Reference proteome</keyword>
<feature type="region of interest" description="Disordered" evidence="2">
    <location>
        <begin position="75"/>
        <end position="101"/>
    </location>
</feature>
<evidence type="ECO:0000256" key="2">
    <source>
        <dbReference type="SAM" id="MobiDB-lite"/>
    </source>
</evidence>
<sequence length="275" mass="28369">MRDELRARLRPRVAVVAAVLALAGTALTVQGARQAAAADAAEAARVRATGFAEEPAGPAASPGPAVPSRAAGRIDSAIPAPTSPAGPFVPAPPAARRLGGDPRWTVLPRSFPRMLDIPSIGVRSALIPLGRRPDGTVQVPPLTGNAPAGWYRHSVTPGETGPSVLLGHVDSAETGRGVFYRLTDLTRGAEIRVTRADGSTAVFTVTAMERYAKSAFPTERVYGPTDAPTLRLITCGGAYDPAARTFVDNIVVYATALPAPAPGNPDAAADGRPVH</sequence>
<proteinExistence type="predicted"/>
<dbReference type="NCBIfam" id="NF033748">
    <property type="entry name" value="class_F_sortase"/>
    <property type="match status" value="1"/>
</dbReference>
<evidence type="ECO:0000313" key="3">
    <source>
        <dbReference type="EMBL" id="MDQ0371325.1"/>
    </source>
</evidence>
<accession>A0AAE4B1E5</accession>
<dbReference type="Proteomes" id="UP001240236">
    <property type="component" value="Unassembled WGS sequence"/>
</dbReference>
<protein>
    <recommendedName>
        <fullName evidence="5">Class F sortase</fullName>
    </recommendedName>
</protein>
<dbReference type="AlphaFoldDB" id="A0AAE4B1E5"/>
<evidence type="ECO:0000313" key="4">
    <source>
        <dbReference type="Proteomes" id="UP001240236"/>
    </source>
</evidence>
<dbReference type="InterPro" id="IPR023365">
    <property type="entry name" value="Sortase_dom-sf"/>
</dbReference>
<dbReference type="SUPFAM" id="SSF63817">
    <property type="entry name" value="Sortase"/>
    <property type="match status" value="1"/>
</dbReference>
<evidence type="ECO:0000256" key="1">
    <source>
        <dbReference type="ARBA" id="ARBA00022801"/>
    </source>
</evidence>
<name>A0AAE4B1E5_9ACTN</name>
<organism evidence="3 4">
    <name type="scientific">Catenuloplanes indicus</name>
    <dbReference type="NCBI Taxonomy" id="137267"/>
    <lineage>
        <taxon>Bacteria</taxon>
        <taxon>Bacillati</taxon>
        <taxon>Actinomycetota</taxon>
        <taxon>Actinomycetes</taxon>
        <taxon>Micromonosporales</taxon>
        <taxon>Micromonosporaceae</taxon>
        <taxon>Catenuloplanes</taxon>
    </lineage>
</organism>
<dbReference type="RefSeq" id="WP_307248009.1">
    <property type="nucleotide sequence ID" value="NZ_JAUSUZ010000001.1"/>
</dbReference>
<gene>
    <name evidence="3" type="ORF">J2S42_007994</name>
</gene>
<dbReference type="GO" id="GO:0016787">
    <property type="term" value="F:hydrolase activity"/>
    <property type="evidence" value="ECO:0007669"/>
    <property type="project" value="UniProtKB-KW"/>
</dbReference>
<comment type="caution">
    <text evidence="3">The sequence shown here is derived from an EMBL/GenBank/DDBJ whole genome shotgun (WGS) entry which is preliminary data.</text>
</comment>
<dbReference type="EMBL" id="JAUSUZ010000001">
    <property type="protein sequence ID" value="MDQ0371325.1"/>
    <property type="molecule type" value="Genomic_DNA"/>
</dbReference>
<reference evidence="3 4" key="1">
    <citation type="submission" date="2023-07" db="EMBL/GenBank/DDBJ databases">
        <title>Sequencing the genomes of 1000 actinobacteria strains.</title>
        <authorList>
            <person name="Klenk H.-P."/>
        </authorList>
    </citation>
    <scope>NUCLEOTIDE SEQUENCE [LARGE SCALE GENOMIC DNA]</scope>
    <source>
        <strain evidence="3 4">DSM 44709</strain>
    </source>
</reference>
<dbReference type="InterPro" id="IPR005754">
    <property type="entry name" value="Sortase"/>
</dbReference>
<dbReference type="Pfam" id="PF04203">
    <property type="entry name" value="Sortase"/>
    <property type="match status" value="1"/>
</dbReference>
<feature type="compositionally biased region" description="Pro residues" evidence="2">
    <location>
        <begin position="81"/>
        <end position="93"/>
    </location>
</feature>